<keyword evidence="2" id="KW-1003">Cell membrane</keyword>
<comment type="similarity">
    <text evidence="10">Belongs to the insect chemoreceptor superfamily. Heteromeric odorant receptor channel (TC 1.A.69) family.</text>
</comment>
<keyword evidence="6 10" id="KW-1133">Transmembrane helix</keyword>
<evidence type="ECO:0000256" key="5">
    <source>
        <dbReference type="ARBA" id="ARBA00022725"/>
    </source>
</evidence>
<feature type="transmembrane region" description="Helical" evidence="10">
    <location>
        <begin position="157"/>
        <end position="182"/>
    </location>
</feature>
<keyword evidence="7 10" id="KW-0472">Membrane</keyword>
<dbReference type="GO" id="GO:0004984">
    <property type="term" value="F:olfactory receptor activity"/>
    <property type="evidence" value="ECO:0007669"/>
    <property type="project" value="InterPro"/>
</dbReference>
<dbReference type="Proteomes" id="UP000694866">
    <property type="component" value="Unplaced"/>
</dbReference>
<keyword evidence="11" id="KW-1185">Reference proteome</keyword>
<comment type="subcellular location">
    <subcellularLocation>
        <location evidence="1 10">Cell membrane</location>
        <topology evidence="1 10">Multi-pass membrane protein</topology>
    </subcellularLocation>
</comment>
<dbReference type="KEGG" id="fas:105269798"/>
<name>A0A9R1TE58_9HYME</name>
<dbReference type="GO" id="GO:0005549">
    <property type="term" value="F:odorant binding"/>
    <property type="evidence" value="ECO:0007669"/>
    <property type="project" value="InterPro"/>
</dbReference>
<feature type="transmembrane region" description="Helical" evidence="10">
    <location>
        <begin position="95"/>
        <end position="116"/>
    </location>
</feature>
<keyword evidence="3 10" id="KW-0716">Sensory transduction</keyword>
<evidence type="ECO:0000256" key="10">
    <source>
        <dbReference type="RuleBase" id="RU351113"/>
    </source>
</evidence>
<keyword evidence="9 10" id="KW-0807">Transducer</keyword>
<dbReference type="InterPro" id="IPR004117">
    <property type="entry name" value="7tm6_olfct_rcpt"/>
</dbReference>
<dbReference type="GeneID" id="105269798"/>
<feature type="transmembrane region" description="Helical" evidence="10">
    <location>
        <begin position="262"/>
        <end position="284"/>
    </location>
</feature>
<protein>
    <recommendedName>
        <fullName evidence="10">Odorant receptor</fullName>
    </recommendedName>
</protein>
<evidence type="ECO:0000256" key="2">
    <source>
        <dbReference type="ARBA" id="ARBA00022475"/>
    </source>
</evidence>
<evidence type="ECO:0000256" key="8">
    <source>
        <dbReference type="ARBA" id="ARBA00023170"/>
    </source>
</evidence>
<organism evidence="11 12">
    <name type="scientific">Fopius arisanus</name>
    <dbReference type="NCBI Taxonomy" id="64838"/>
    <lineage>
        <taxon>Eukaryota</taxon>
        <taxon>Metazoa</taxon>
        <taxon>Ecdysozoa</taxon>
        <taxon>Arthropoda</taxon>
        <taxon>Hexapoda</taxon>
        <taxon>Insecta</taxon>
        <taxon>Pterygota</taxon>
        <taxon>Neoptera</taxon>
        <taxon>Endopterygota</taxon>
        <taxon>Hymenoptera</taxon>
        <taxon>Apocrita</taxon>
        <taxon>Ichneumonoidea</taxon>
        <taxon>Braconidae</taxon>
        <taxon>Opiinae</taxon>
        <taxon>Fopius</taxon>
    </lineage>
</organism>
<keyword evidence="4 10" id="KW-0812">Transmembrane</keyword>
<proteinExistence type="inferred from homology"/>
<reference evidence="12" key="1">
    <citation type="submission" date="2025-08" db="UniProtKB">
        <authorList>
            <consortium name="RefSeq"/>
        </authorList>
    </citation>
    <scope>IDENTIFICATION</scope>
    <source>
        <strain evidence="12">USDA-PBARC FA_bdor</strain>
        <tissue evidence="12">Whole organism</tissue>
    </source>
</reference>
<evidence type="ECO:0000313" key="12">
    <source>
        <dbReference type="RefSeq" id="XP_011308629.1"/>
    </source>
</evidence>
<feature type="transmembrane region" description="Helical" evidence="10">
    <location>
        <begin position="6"/>
        <end position="27"/>
    </location>
</feature>
<dbReference type="PANTHER" id="PTHR21137:SF35">
    <property type="entry name" value="ODORANT RECEPTOR 19A-RELATED"/>
    <property type="match status" value="1"/>
</dbReference>
<dbReference type="RefSeq" id="XP_011308629.1">
    <property type="nucleotide sequence ID" value="XM_011310327.1"/>
</dbReference>
<feature type="transmembrane region" description="Helical" evidence="10">
    <location>
        <begin position="230"/>
        <end position="250"/>
    </location>
</feature>
<dbReference type="Pfam" id="PF02949">
    <property type="entry name" value="7tm_6"/>
    <property type="match status" value="1"/>
</dbReference>
<evidence type="ECO:0000313" key="11">
    <source>
        <dbReference type="Proteomes" id="UP000694866"/>
    </source>
</evidence>
<evidence type="ECO:0000256" key="1">
    <source>
        <dbReference type="ARBA" id="ARBA00004651"/>
    </source>
</evidence>
<evidence type="ECO:0000256" key="9">
    <source>
        <dbReference type="ARBA" id="ARBA00023224"/>
    </source>
</evidence>
<keyword evidence="5 10" id="KW-0552">Olfaction</keyword>
<dbReference type="PANTHER" id="PTHR21137">
    <property type="entry name" value="ODORANT RECEPTOR"/>
    <property type="match status" value="1"/>
</dbReference>
<evidence type="ECO:0000256" key="3">
    <source>
        <dbReference type="ARBA" id="ARBA00022606"/>
    </source>
</evidence>
<comment type="caution">
    <text evidence="10">Lacks conserved residue(s) required for the propagation of feature annotation.</text>
</comment>
<dbReference type="GO" id="GO:0005886">
    <property type="term" value="C:plasma membrane"/>
    <property type="evidence" value="ECO:0007669"/>
    <property type="project" value="UniProtKB-SubCell"/>
</dbReference>
<evidence type="ECO:0000256" key="4">
    <source>
        <dbReference type="ARBA" id="ARBA00022692"/>
    </source>
</evidence>
<keyword evidence="8 10" id="KW-0675">Receptor</keyword>
<gene>
    <name evidence="12" type="primary">LOC105269798</name>
</gene>
<evidence type="ECO:0000256" key="6">
    <source>
        <dbReference type="ARBA" id="ARBA00022989"/>
    </source>
</evidence>
<dbReference type="GO" id="GO:0007165">
    <property type="term" value="P:signal transduction"/>
    <property type="evidence" value="ECO:0007669"/>
    <property type="project" value="UniProtKB-KW"/>
</dbReference>
<dbReference type="OrthoDB" id="6617147at2759"/>
<dbReference type="AlphaFoldDB" id="A0A9R1TE58"/>
<evidence type="ECO:0000256" key="7">
    <source>
        <dbReference type="ARBA" id="ARBA00023136"/>
    </source>
</evidence>
<accession>A0A9R1TE58</accession>
<sequence length="360" mass="41260">MCAFFPIGIFILTFIASVIPCVMFASIKMKTMSDRLVFLGPLGFHVTNSLKYILIIYHSDVMKKCVTQVTADWMEAQTNEEQNVMWKSANLGRSLTRMCAFFMFSGAIFFQAMTMLKPKEIDKFNVTIRQHVLPRYDYFVDSQMSPVFEITYGTHTILLVFLYTIEIAICNLAAVFVSHICGQVRVMKLKLKRLEESACERSNDLDDAIWSVIHCHVKILKLIENTRNGLWEICLIEVTYSAIVMCWLEFYCLREWSNSDSLALVTYASLFISLTFNIFTLCLIGEVAKNECSSVAELTYNIAWYHIPPKQLTSFILIIAMARYSRNLSAGGMVEMTLQSFATVLKTSFMYFQMLRTVTG</sequence>